<dbReference type="SMART" id="SM00279">
    <property type="entry name" value="HhH2"/>
    <property type="match status" value="1"/>
</dbReference>
<dbReference type="Gene3D" id="3.40.50.1010">
    <property type="entry name" value="5'-nuclease"/>
    <property type="match status" value="1"/>
</dbReference>
<feature type="domain" description="XPG N-terminal" evidence="8">
    <location>
        <begin position="1"/>
        <end position="115"/>
    </location>
</feature>
<gene>
    <name evidence="9" type="ORF">pv_451</name>
</gene>
<evidence type="ECO:0000313" key="9">
    <source>
        <dbReference type="EMBL" id="AHH02017.1"/>
    </source>
</evidence>
<dbReference type="GO" id="GO:0008409">
    <property type="term" value="F:5'-3' exonuclease activity"/>
    <property type="evidence" value="ECO:0007669"/>
    <property type="project" value="TreeGrafter"/>
</dbReference>
<dbReference type="PANTHER" id="PTHR11081:SF9">
    <property type="entry name" value="FLAP ENDONUCLEASE 1"/>
    <property type="match status" value="1"/>
</dbReference>
<evidence type="ECO:0000256" key="4">
    <source>
        <dbReference type="ARBA" id="ARBA00022759"/>
    </source>
</evidence>
<dbReference type="OrthoDB" id="21654at10239"/>
<comment type="cofactor">
    <cofactor evidence="1">
        <name>Mg(2+)</name>
        <dbReference type="ChEBI" id="CHEBI:18420"/>
    </cofactor>
</comment>
<sequence>MGIEGLTRWIREKHPSAVRQISLSKLAGRRIAVDATNVCYEIWAACFRDVVRFSDVVSGEVDRFAVSDKCLNRLFDLIRRILSAEVLPVFVFDGEYPEEKRQYAHIRRKAVKDRARSRLEDLEKEIQLTSPFDRGQGLLESKRKLLLQTEGPEQELETMKAALFASGIPCIQSTVEAEKLCSQLCLDGKVEAVLSSDSDNLTHGCLMLLTKILSDSENGEFSESFSLTALLESTGMKFSTFVDFCIMSGCDYNNNMKGIGIGRSYDLMKKYERIENLPETYQKKVLDTSVLNYVVCRELFAQKPSLEFVDGEMVLNPREADTETLRDMRISHWLDTLPAMLSSVSEIPNETVRTVLI</sequence>
<dbReference type="SUPFAM" id="SSF47807">
    <property type="entry name" value="5' to 3' exonuclease, C-terminal subdomain"/>
    <property type="match status" value="1"/>
</dbReference>
<evidence type="ECO:0000259" key="8">
    <source>
        <dbReference type="SMART" id="SM00485"/>
    </source>
</evidence>
<dbReference type="Pfam" id="PF00752">
    <property type="entry name" value="XPG_N"/>
    <property type="match status" value="1"/>
</dbReference>
<dbReference type="SMART" id="SM00485">
    <property type="entry name" value="XPGN"/>
    <property type="match status" value="1"/>
</dbReference>
<evidence type="ECO:0000313" key="10">
    <source>
        <dbReference type="Proteomes" id="UP000202176"/>
    </source>
</evidence>
<name>W5S6Q9_9VIRU</name>
<dbReference type="InterPro" id="IPR029060">
    <property type="entry name" value="PIN-like_dom_sf"/>
</dbReference>
<dbReference type="GO" id="GO:0046872">
    <property type="term" value="F:metal ion binding"/>
    <property type="evidence" value="ECO:0007669"/>
    <property type="project" value="UniProtKB-KW"/>
</dbReference>
<dbReference type="SMART" id="SM00484">
    <property type="entry name" value="XPGI"/>
    <property type="match status" value="1"/>
</dbReference>
<evidence type="ECO:0000256" key="1">
    <source>
        <dbReference type="ARBA" id="ARBA00001946"/>
    </source>
</evidence>
<organism evidence="9 10">
    <name type="scientific">Pithovirus sibericum</name>
    <dbReference type="NCBI Taxonomy" id="1450746"/>
    <lineage>
        <taxon>Viruses</taxon>
        <taxon>Pithoviruses</taxon>
        <taxon>Orthopithovirinae</taxon>
        <taxon>Alphapithovirus</taxon>
        <taxon>Alphapithovirus sibericum</taxon>
    </lineage>
</organism>
<dbReference type="PRINTS" id="PR00853">
    <property type="entry name" value="XPGRADSUPER"/>
</dbReference>
<dbReference type="GeneID" id="18266478"/>
<dbReference type="InterPro" id="IPR006085">
    <property type="entry name" value="XPG_DNA_repair_N"/>
</dbReference>
<dbReference type="Pfam" id="PF00867">
    <property type="entry name" value="XPG_I"/>
    <property type="match status" value="1"/>
</dbReference>
<dbReference type="KEGG" id="vg:18266478"/>
<dbReference type="Proteomes" id="UP000202176">
    <property type="component" value="Segment"/>
</dbReference>
<accession>W5S6Q9</accession>
<keyword evidence="6" id="KW-0460">Magnesium</keyword>
<keyword evidence="2" id="KW-0540">Nuclease</keyword>
<evidence type="ECO:0000256" key="6">
    <source>
        <dbReference type="ARBA" id="ARBA00022842"/>
    </source>
</evidence>
<dbReference type="InterPro" id="IPR008918">
    <property type="entry name" value="HhH2"/>
</dbReference>
<protein>
    <submittedName>
        <fullName evidence="9">Flap endonuclease 1</fullName>
    </submittedName>
</protein>
<dbReference type="GO" id="GO:0003677">
    <property type="term" value="F:DNA binding"/>
    <property type="evidence" value="ECO:0007669"/>
    <property type="project" value="InterPro"/>
</dbReference>
<proteinExistence type="predicted"/>
<keyword evidence="5" id="KW-0378">Hydrolase</keyword>
<dbReference type="Gene3D" id="1.10.150.20">
    <property type="entry name" value="5' to 3' exonuclease, C-terminal subdomain"/>
    <property type="match status" value="1"/>
</dbReference>
<keyword evidence="3" id="KW-0479">Metal-binding</keyword>
<dbReference type="SUPFAM" id="SSF88723">
    <property type="entry name" value="PIN domain-like"/>
    <property type="match status" value="1"/>
</dbReference>
<keyword evidence="4 9" id="KW-0255">Endonuclease</keyword>
<dbReference type="InterPro" id="IPR006084">
    <property type="entry name" value="XPG/Rad2"/>
</dbReference>
<dbReference type="InterPro" id="IPR036279">
    <property type="entry name" value="5-3_exonuclease_C_sf"/>
</dbReference>
<dbReference type="RefSeq" id="YP_009001352.1">
    <property type="nucleotide sequence ID" value="NC_023423.1"/>
</dbReference>
<evidence type="ECO:0000259" key="7">
    <source>
        <dbReference type="SMART" id="SM00484"/>
    </source>
</evidence>
<reference evidence="9 10" key="1">
    <citation type="journal article" date="2014" name="Proc. Natl. Acad. Sci. U.S.A.">
        <title>Thirty-thousand-year-old distant relative of giant icosahedral DNA viruses with a pandoravirus morphology.</title>
        <authorList>
            <person name="Legendre M."/>
            <person name="Bartoli J."/>
            <person name="Shmakova L."/>
            <person name="Jeudy S."/>
            <person name="Labadie K."/>
            <person name="Adrait A."/>
            <person name="Lescot M."/>
            <person name="Poirot O."/>
            <person name="Bertaux L."/>
            <person name="Bruley C."/>
            <person name="Coute Y."/>
            <person name="Rivkina E."/>
            <person name="Abergel C."/>
            <person name="Claverie J.M."/>
        </authorList>
    </citation>
    <scope>NUCLEOTIDE SEQUENCE [LARGE SCALE GENOMIC DNA]</scope>
    <source>
        <strain evidence="9">P1084-T</strain>
    </source>
</reference>
<evidence type="ECO:0000256" key="2">
    <source>
        <dbReference type="ARBA" id="ARBA00022722"/>
    </source>
</evidence>
<dbReference type="GO" id="GO:0017108">
    <property type="term" value="F:5'-flap endonuclease activity"/>
    <property type="evidence" value="ECO:0007669"/>
    <property type="project" value="TreeGrafter"/>
</dbReference>
<dbReference type="PANTHER" id="PTHR11081">
    <property type="entry name" value="FLAP ENDONUCLEASE FAMILY MEMBER"/>
    <property type="match status" value="1"/>
</dbReference>
<dbReference type="InterPro" id="IPR006086">
    <property type="entry name" value="XPG-I_dom"/>
</dbReference>
<evidence type="ECO:0000256" key="3">
    <source>
        <dbReference type="ARBA" id="ARBA00022723"/>
    </source>
</evidence>
<feature type="domain" description="XPG-I" evidence="7">
    <location>
        <begin position="164"/>
        <end position="236"/>
    </location>
</feature>
<keyword evidence="10" id="KW-1185">Reference proteome</keyword>
<dbReference type="EMBL" id="KF740664">
    <property type="protein sequence ID" value="AHH02017.1"/>
    <property type="molecule type" value="Genomic_DNA"/>
</dbReference>
<evidence type="ECO:0000256" key="5">
    <source>
        <dbReference type="ARBA" id="ARBA00022801"/>
    </source>
</evidence>